<reference evidence="1 2" key="1">
    <citation type="submission" date="2016-12" db="EMBL/GenBank/DDBJ databases">
        <authorList>
            <person name="Song W.-J."/>
            <person name="Kurnit D.M."/>
        </authorList>
    </citation>
    <scope>NUCLEOTIDE SEQUENCE [LARGE SCALE GENOMIC DNA]</scope>
    <source>
        <strain evidence="1 2">STM7296</strain>
    </source>
</reference>
<protein>
    <submittedName>
        <fullName evidence="1">Uncharacterized protein</fullName>
    </submittedName>
</protein>
<evidence type="ECO:0000313" key="2">
    <source>
        <dbReference type="Proteomes" id="UP000187012"/>
    </source>
</evidence>
<dbReference type="STRING" id="1247936.BN2475_600028"/>
<sequence length="60" mass="6628">MQPDGPLSTRIRDISTQWQDAPDHTKTTFLLGWDVFSASRASMMETDVLGSESARRDGSA</sequence>
<dbReference type="Proteomes" id="UP000187012">
    <property type="component" value="Unassembled WGS sequence"/>
</dbReference>
<name>A0A1N7SF04_9BURK</name>
<accession>A0A1N7SF04</accession>
<dbReference type="EMBL" id="CYGX02000060">
    <property type="protein sequence ID" value="SIT45924.1"/>
    <property type="molecule type" value="Genomic_DNA"/>
</dbReference>
<proteinExistence type="predicted"/>
<keyword evidence="2" id="KW-1185">Reference proteome</keyword>
<dbReference type="AlphaFoldDB" id="A0A1N7SF04"/>
<evidence type="ECO:0000313" key="1">
    <source>
        <dbReference type="EMBL" id="SIT45924.1"/>
    </source>
</evidence>
<gene>
    <name evidence="1" type="ORF">BN2475_600028</name>
</gene>
<organism evidence="1 2">
    <name type="scientific">Paraburkholderia ribeironis</name>
    <dbReference type="NCBI Taxonomy" id="1247936"/>
    <lineage>
        <taxon>Bacteria</taxon>
        <taxon>Pseudomonadati</taxon>
        <taxon>Pseudomonadota</taxon>
        <taxon>Betaproteobacteria</taxon>
        <taxon>Burkholderiales</taxon>
        <taxon>Burkholderiaceae</taxon>
        <taxon>Paraburkholderia</taxon>
    </lineage>
</organism>